<name>A0A1N6US39_9EURY</name>
<dbReference type="PANTHER" id="PTHR12302:SF3">
    <property type="entry name" value="SERINE_THREONINE-PROTEIN KINASE 31"/>
    <property type="match status" value="1"/>
</dbReference>
<dbReference type="InterPro" id="IPR016071">
    <property type="entry name" value="Staphylococal_nuclease_OB-fold"/>
</dbReference>
<dbReference type="Gene3D" id="2.40.50.90">
    <property type="match status" value="1"/>
</dbReference>
<feature type="domain" description="TNase-like" evidence="4">
    <location>
        <begin position="38"/>
        <end position="185"/>
    </location>
</feature>
<proteinExistence type="predicted"/>
<keyword evidence="3" id="KW-0378">Hydrolase</keyword>
<dbReference type="Pfam" id="PF00565">
    <property type="entry name" value="SNase"/>
    <property type="match status" value="1"/>
</dbReference>
<reference evidence="7" key="1">
    <citation type="submission" date="2017-01" db="EMBL/GenBank/DDBJ databases">
        <authorList>
            <person name="Varghese N."/>
            <person name="Submissions S."/>
        </authorList>
    </citation>
    <scope>NUCLEOTIDE SEQUENCE [LARGE SCALE GENOMIC DNA]</scope>
    <source>
        <strain evidence="7">CGMCC 1.7737</strain>
    </source>
</reference>
<dbReference type="InterPro" id="IPR035437">
    <property type="entry name" value="SNase_OB-fold_sf"/>
</dbReference>
<dbReference type="PROSITE" id="PS01123">
    <property type="entry name" value="TNASE_1"/>
    <property type="match status" value="1"/>
</dbReference>
<protein>
    <submittedName>
        <fullName evidence="6">Micrococcal nuclease</fullName>
    </submittedName>
</protein>
<dbReference type="PANTHER" id="PTHR12302">
    <property type="entry name" value="EBNA2 BINDING PROTEIN P100"/>
    <property type="match status" value="1"/>
</dbReference>
<evidence type="ECO:0000259" key="5">
    <source>
        <dbReference type="PROSITE" id="PS51841"/>
    </source>
</evidence>
<accession>A0A1N6US39</accession>
<dbReference type="SMART" id="SM00318">
    <property type="entry name" value="SNc"/>
    <property type="match status" value="1"/>
</dbReference>
<dbReference type="SUPFAM" id="SSF74853">
    <property type="entry name" value="Lamin A/C globular tail domain"/>
    <property type="match status" value="1"/>
</dbReference>
<dbReference type="EMBL" id="FTNO01000001">
    <property type="protein sequence ID" value="SIQ68312.1"/>
    <property type="molecule type" value="Genomic_DNA"/>
</dbReference>
<keyword evidence="2" id="KW-0255">Endonuclease</keyword>
<dbReference type="AlphaFoldDB" id="A0A1N6US39"/>
<dbReference type="Gene3D" id="2.60.40.1260">
    <property type="entry name" value="Lamin Tail domain"/>
    <property type="match status" value="1"/>
</dbReference>
<gene>
    <name evidence="6" type="ORF">SAMN05421858_0069</name>
</gene>
<evidence type="ECO:0000256" key="2">
    <source>
        <dbReference type="ARBA" id="ARBA00022759"/>
    </source>
</evidence>
<evidence type="ECO:0000256" key="3">
    <source>
        <dbReference type="ARBA" id="ARBA00022801"/>
    </source>
</evidence>
<dbReference type="InterPro" id="IPR001322">
    <property type="entry name" value="Lamin_tail_dom"/>
</dbReference>
<organism evidence="6 7">
    <name type="scientific">Haladaptatus litoreus</name>
    <dbReference type="NCBI Taxonomy" id="553468"/>
    <lineage>
        <taxon>Archaea</taxon>
        <taxon>Methanobacteriati</taxon>
        <taxon>Methanobacteriota</taxon>
        <taxon>Stenosarchaea group</taxon>
        <taxon>Halobacteria</taxon>
        <taxon>Halobacteriales</taxon>
        <taxon>Haladaptataceae</taxon>
        <taxon>Haladaptatus</taxon>
    </lineage>
</organism>
<dbReference type="GO" id="GO:0016787">
    <property type="term" value="F:hydrolase activity"/>
    <property type="evidence" value="ECO:0007669"/>
    <property type="project" value="UniProtKB-KW"/>
</dbReference>
<dbReference type="PROSITE" id="PS50830">
    <property type="entry name" value="TNASE_3"/>
    <property type="match status" value="1"/>
</dbReference>
<feature type="domain" description="LTD" evidence="5">
    <location>
        <begin position="167"/>
        <end position="299"/>
    </location>
</feature>
<dbReference type="RefSeq" id="WP_245799863.1">
    <property type="nucleotide sequence ID" value="NZ_FTNO01000001.1"/>
</dbReference>
<evidence type="ECO:0000313" key="7">
    <source>
        <dbReference type="Proteomes" id="UP000186914"/>
    </source>
</evidence>
<evidence type="ECO:0000259" key="4">
    <source>
        <dbReference type="PROSITE" id="PS50830"/>
    </source>
</evidence>
<dbReference type="PROSITE" id="PS51841">
    <property type="entry name" value="LTD"/>
    <property type="match status" value="1"/>
</dbReference>
<evidence type="ECO:0000256" key="1">
    <source>
        <dbReference type="ARBA" id="ARBA00022722"/>
    </source>
</evidence>
<keyword evidence="7" id="KW-1185">Reference proteome</keyword>
<dbReference type="Proteomes" id="UP000186914">
    <property type="component" value="Unassembled WGS sequence"/>
</dbReference>
<dbReference type="GO" id="GO:0003676">
    <property type="term" value="F:nucleic acid binding"/>
    <property type="evidence" value="ECO:0007669"/>
    <property type="project" value="InterPro"/>
</dbReference>
<sequence length="299" mass="32205">MENKLITHGAVLTLVFTLIFGGVAGTVAVEPVDGYITDSDQVTVTDVVDGDTLDVRYSDGTTETVRLLGVDTPETHSANTPDEFEGVPTNSAGENCLADEGEDATAFMTRELEGEQVTLKFDSESDKRGYYGRLLAYVYHGGEDYNYKLIDSGRARVYDSTFSKSDSYYSAESSAQSERRDLWRCRDAGGAGDVDIETIHADASGDDNDNLNDEYVILENTGSSTISLSGWTISDAVGQSYTFSETSLAPGETVTLHTGSGSDSSGDVYWNRGSAVWSNDGDTVFLDTDSGSRVTSRAY</sequence>
<dbReference type="GO" id="GO:0004519">
    <property type="term" value="F:endonuclease activity"/>
    <property type="evidence" value="ECO:0007669"/>
    <property type="project" value="UniProtKB-KW"/>
</dbReference>
<dbReference type="SUPFAM" id="SSF50199">
    <property type="entry name" value="Staphylococcal nuclease"/>
    <property type="match status" value="1"/>
</dbReference>
<dbReference type="InterPro" id="IPR036415">
    <property type="entry name" value="Lamin_tail_dom_sf"/>
</dbReference>
<dbReference type="InterPro" id="IPR002071">
    <property type="entry name" value="Thermonucl_AS"/>
</dbReference>
<dbReference type="Pfam" id="PF00932">
    <property type="entry name" value="LTD"/>
    <property type="match status" value="1"/>
</dbReference>
<evidence type="ECO:0000313" key="6">
    <source>
        <dbReference type="EMBL" id="SIQ68312.1"/>
    </source>
</evidence>
<keyword evidence="1" id="KW-0540">Nuclease</keyword>